<accession>A0A8S1VV88</accession>
<evidence type="ECO:0000256" key="1">
    <source>
        <dbReference type="SAM" id="Coils"/>
    </source>
</evidence>
<feature type="coiled-coil region" evidence="1">
    <location>
        <begin position="602"/>
        <end position="629"/>
    </location>
</feature>
<organism evidence="2 3">
    <name type="scientific">Paramecium pentaurelia</name>
    <dbReference type="NCBI Taxonomy" id="43138"/>
    <lineage>
        <taxon>Eukaryota</taxon>
        <taxon>Sar</taxon>
        <taxon>Alveolata</taxon>
        <taxon>Ciliophora</taxon>
        <taxon>Intramacronucleata</taxon>
        <taxon>Oligohymenophorea</taxon>
        <taxon>Peniculida</taxon>
        <taxon>Parameciidae</taxon>
        <taxon>Paramecium</taxon>
    </lineage>
</organism>
<evidence type="ECO:0000313" key="2">
    <source>
        <dbReference type="EMBL" id="CAD8181674.1"/>
    </source>
</evidence>
<evidence type="ECO:0008006" key="4">
    <source>
        <dbReference type="Google" id="ProtNLM"/>
    </source>
</evidence>
<dbReference type="PANTHER" id="PTHR42852:SF18">
    <property type="entry name" value="CHROMOSOME UNDETERMINED SCAFFOLD_47, WHOLE GENOME SHOTGUN SEQUENCE"/>
    <property type="match status" value="1"/>
</dbReference>
<name>A0A8S1VV88_9CILI</name>
<comment type="caution">
    <text evidence="2">The sequence shown here is derived from an EMBL/GenBank/DDBJ whole genome shotgun (WGS) entry which is preliminary data.</text>
</comment>
<keyword evidence="3" id="KW-1185">Reference proteome</keyword>
<proteinExistence type="predicted"/>
<gene>
    <name evidence="2" type="ORF">PPENT_87.1.T0770015</name>
</gene>
<dbReference type="EMBL" id="CAJJDO010000077">
    <property type="protein sequence ID" value="CAD8181674.1"/>
    <property type="molecule type" value="Genomic_DNA"/>
</dbReference>
<reference evidence="2" key="1">
    <citation type="submission" date="2021-01" db="EMBL/GenBank/DDBJ databases">
        <authorList>
            <consortium name="Genoscope - CEA"/>
            <person name="William W."/>
        </authorList>
    </citation>
    <scope>NUCLEOTIDE SEQUENCE</scope>
</reference>
<dbReference type="PANTHER" id="PTHR42852">
    <property type="entry name" value="THIOL:DISULFIDE INTERCHANGE PROTEIN DSBE"/>
    <property type="match status" value="1"/>
</dbReference>
<protein>
    <recommendedName>
        <fullName evidence="4">Thioredoxin-like fold</fullName>
    </recommendedName>
</protein>
<evidence type="ECO:0000313" key="3">
    <source>
        <dbReference type="Proteomes" id="UP000689195"/>
    </source>
</evidence>
<dbReference type="OrthoDB" id="10263751at2759"/>
<dbReference type="InterPro" id="IPR050553">
    <property type="entry name" value="Thioredoxin_ResA/DsbE_sf"/>
</dbReference>
<sequence length="947" mass="111310">MKNKEKSKFGQQLIASLPSYLNILEITNYIAQKEKDQIQIITAYKSRNRLKAADSELYQSIVEKLEYSKKDLDANEFELMAQFLDEIQPKYEIGDQIKKISDIEQVISSNNNLNFQPEKVTLQIQKEFIYIINIWDTIVLGYNGPIDEVVQLHQMKTEWHGIVKLIAISLKSTTEEIIELVTLKKWQYLDHYKLKKNKKNNHQFLNMLNIEGLPFALVIGKNGKIIHAGYHYEVALDDLITQEMLRKDEDAPQLEELKKTKNQEQNMVGQKQSNDNRVLNISQQNKSNEDKNYEKLKSDISLLSKNSVDDKNQDLKEKQNQNIEQISKESKLQNANSMIKVQLKVLKQYLLDIQKVLKNLHFQSKFQIVLRRQRRLRFDGCLVIEQISDLELEYQITYQEMEMLDYFMEQVWNKIPEHLRIVKVSNLYSRSDIIKNIISIAFAKHGVSIKYQQTMKKSLIWDSNSQEMIINDSEGYTVQSSGLNLENFYEGIQKAKLSIEELRKNFDYCEEINEVIEKLQSNTTLGRGKKFAPILNYKNFGSSKKEKISHIKGQVLIIFYWQCNKNCIVQLRNIDELIIKNNESWSKIVKFVALNIGNEKEYISFLEQNKELQSRLQIYNKERAHLTDTSLYAITQVPYFILVDKFGFIRYIQSPINLERSIQQLVKENERDTYQKNLKTPIQQQSVDLIKRIISSNNFKTQLLSIDQKRVIEFRLDFEVQQDEKAKNAYQNIYLNYFIRDKQEEEFNQLLDKIFSIIPEDRWIIRKQIQQTVSIQYPGNKCVVCSKDISKEPKQYYCYFKKEHVCVECAEFTDLSQNGMYMYKYQDTLIFINGPLHDESVLHDIDSHKIGKNRQLQKGQKASQKHDFVCDGCVISSEGPRYIAVNARPGNYKKDGYIDYCKNCFQILKNKGSFEAKNIVAKNSHQGMTADSIFTRVLFNYGKYRDF</sequence>
<keyword evidence="1" id="KW-0175">Coiled coil</keyword>
<dbReference type="AlphaFoldDB" id="A0A8S1VV88"/>
<dbReference type="Proteomes" id="UP000689195">
    <property type="component" value="Unassembled WGS sequence"/>
</dbReference>